<accession>A0A1B6IEJ5</accession>
<feature type="compositionally biased region" description="Basic residues" evidence="1">
    <location>
        <begin position="32"/>
        <end position="43"/>
    </location>
</feature>
<dbReference type="AlphaFoldDB" id="A0A1B6IEJ5"/>
<feature type="region of interest" description="Disordered" evidence="1">
    <location>
        <begin position="1"/>
        <end position="43"/>
    </location>
</feature>
<sequence>MTQRLEENTPPNSPSLLNNSPIVEEDHDRSGIKRGKKMARRNRYKLKNKIKDLEEKNQRLNTRLEKYKKRLSRLKKSGENNLNETPRKIIKKLINEDRDGSSTFRKLLFAEAVSKQIKENYKKPSSPRVKRALTQALAGKIALEFRRL</sequence>
<proteinExistence type="predicted"/>
<dbReference type="EMBL" id="GECU01022384">
    <property type="protein sequence ID" value="JAS85322.1"/>
    <property type="molecule type" value="Transcribed_RNA"/>
</dbReference>
<protein>
    <submittedName>
        <fullName evidence="2">Uncharacterized protein</fullName>
    </submittedName>
</protein>
<gene>
    <name evidence="2" type="ORF">g.4623</name>
</gene>
<feature type="non-terminal residue" evidence="2">
    <location>
        <position position="148"/>
    </location>
</feature>
<name>A0A1B6IEJ5_9HEMI</name>
<evidence type="ECO:0000256" key="1">
    <source>
        <dbReference type="SAM" id="MobiDB-lite"/>
    </source>
</evidence>
<reference evidence="2" key="1">
    <citation type="submission" date="2015-11" db="EMBL/GenBank/DDBJ databases">
        <title>De novo transcriptome assembly of four potential Pierce s Disease insect vectors from Arizona vineyards.</title>
        <authorList>
            <person name="Tassone E.E."/>
        </authorList>
    </citation>
    <scope>NUCLEOTIDE SEQUENCE</scope>
</reference>
<evidence type="ECO:0000313" key="2">
    <source>
        <dbReference type="EMBL" id="JAS85322.1"/>
    </source>
</evidence>
<organism evidence="2">
    <name type="scientific">Homalodisca liturata</name>
    <dbReference type="NCBI Taxonomy" id="320908"/>
    <lineage>
        <taxon>Eukaryota</taxon>
        <taxon>Metazoa</taxon>
        <taxon>Ecdysozoa</taxon>
        <taxon>Arthropoda</taxon>
        <taxon>Hexapoda</taxon>
        <taxon>Insecta</taxon>
        <taxon>Pterygota</taxon>
        <taxon>Neoptera</taxon>
        <taxon>Paraneoptera</taxon>
        <taxon>Hemiptera</taxon>
        <taxon>Auchenorrhyncha</taxon>
        <taxon>Membracoidea</taxon>
        <taxon>Cicadellidae</taxon>
        <taxon>Cicadellinae</taxon>
        <taxon>Proconiini</taxon>
        <taxon>Homalodisca</taxon>
    </lineage>
</organism>